<protein>
    <submittedName>
        <fullName evidence="2">Uncharacterized protein</fullName>
    </submittedName>
</protein>
<name>A0A9N9Q235_9HELO</name>
<sequence length="230" mass="24031">MFTPPGALATPLQGMVWRDVCKAKKTHPPSEQKKKTHPLALHALQWGTQSTAASAAAAASEGGSAKAKQSKAKQKSQGGCKHPKALPPKVGSAKARGGVKEDIPARCFGMFTPPLQKKKQTSLPCALQWGDACSLARLLACAAAAHPSLALAEPWQERPLQWQSTGGVNIPALPPKVGSAKAREGGVNIPGMSSLTPPRSKAKQGWGGLGTHPSFASLGEEEELQQRSMA</sequence>
<feature type="region of interest" description="Disordered" evidence="1">
    <location>
        <begin position="188"/>
        <end position="230"/>
    </location>
</feature>
<dbReference type="AlphaFoldDB" id="A0A9N9Q235"/>
<gene>
    <name evidence="2" type="ORF">HYFRA_00013620</name>
</gene>
<accession>A0A9N9Q235</accession>
<evidence type="ECO:0000256" key="1">
    <source>
        <dbReference type="SAM" id="MobiDB-lite"/>
    </source>
</evidence>
<proteinExistence type="predicted"/>
<organism evidence="2 3">
    <name type="scientific">Hymenoscyphus fraxineus</name>
    <dbReference type="NCBI Taxonomy" id="746836"/>
    <lineage>
        <taxon>Eukaryota</taxon>
        <taxon>Fungi</taxon>
        <taxon>Dikarya</taxon>
        <taxon>Ascomycota</taxon>
        <taxon>Pezizomycotina</taxon>
        <taxon>Leotiomycetes</taxon>
        <taxon>Helotiales</taxon>
        <taxon>Helotiaceae</taxon>
        <taxon>Hymenoscyphus</taxon>
    </lineage>
</organism>
<reference evidence="2" key="1">
    <citation type="submission" date="2021-07" db="EMBL/GenBank/DDBJ databases">
        <authorList>
            <person name="Durling M."/>
        </authorList>
    </citation>
    <scope>NUCLEOTIDE SEQUENCE</scope>
</reference>
<evidence type="ECO:0000313" key="3">
    <source>
        <dbReference type="Proteomes" id="UP000696280"/>
    </source>
</evidence>
<dbReference type="EMBL" id="CAJVRL010000130">
    <property type="protein sequence ID" value="CAG8962392.1"/>
    <property type="molecule type" value="Genomic_DNA"/>
</dbReference>
<dbReference type="Proteomes" id="UP000696280">
    <property type="component" value="Unassembled WGS sequence"/>
</dbReference>
<feature type="compositionally biased region" description="Low complexity" evidence="1">
    <location>
        <begin position="55"/>
        <end position="67"/>
    </location>
</feature>
<feature type="region of interest" description="Disordered" evidence="1">
    <location>
        <begin position="55"/>
        <end position="98"/>
    </location>
</feature>
<keyword evidence="3" id="KW-1185">Reference proteome</keyword>
<evidence type="ECO:0000313" key="2">
    <source>
        <dbReference type="EMBL" id="CAG8962392.1"/>
    </source>
</evidence>
<comment type="caution">
    <text evidence="2">The sequence shown here is derived from an EMBL/GenBank/DDBJ whole genome shotgun (WGS) entry which is preliminary data.</text>
</comment>